<evidence type="ECO:0000256" key="2">
    <source>
        <dbReference type="ARBA" id="ARBA00023125"/>
    </source>
</evidence>
<dbReference type="GO" id="GO:0003700">
    <property type="term" value="F:DNA-binding transcription factor activity"/>
    <property type="evidence" value="ECO:0007669"/>
    <property type="project" value="InterPro"/>
</dbReference>
<dbReference type="InterPro" id="IPR018060">
    <property type="entry name" value="HTH_AraC"/>
</dbReference>
<keyword evidence="3" id="KW-0804">Transcription</keyword>
<feature type="domain" description="HTH araC/xylS-type" evidence="4">
    <location>
        <begin position="8"/>
        <end position="106"/>
    </location>
</feature>
<keyword evidence="1" id="KW-0805">Transcription regulation</keyword>
<dbReference type="InterPro" id="IPR050959">
    <property type="entry name" value="MarA-like"/>
</dbReference>
<dbReference type="InterPro" id="IPR011256">
    <property type="entry name" value="Reg_factor_effector_dom_sf"/>
</dbReference>
<dbReference type="EMBL" id="BFAV01000073">
    <property type="protein sequence ID" value="GBF33143.1"/>
    <property type="molecule type" value="Genomic_DNA"/>
</dbReference>
<dbReference type="AlphaFoldDB" id="A0A2L2XBT0"/>
<protein>
    <submittedName>
        <fullName evidence="5">Transcriptional regulator</fullName>
    </submittedName>
</protein>
<accession>A0A2L2XBT0</accession>
<dbReference type="InterPro" id="IPR009057">
    <property type="entry name" value="Homeodomain-like_sf"/>
</dbReference>
<dbReference type="SUPFAM" id="SSF46689">
    <property type="entry name" value="Homeodomain-like"/>
    <property type="match status" value="2"/>
</dbReference>
<comment type="caution">
    <text evidence="5">The sequence shown here is derived from an EMBL/GenBank/DDBJ whole genome shotgun (WGS) entry which is preliminary data.</text>
</comment>
<keyword evidence="6" id="KW-1185">Reference proteome</keyword>
<evidence type="ECO:0000259" key="4">
    <source>
        <dbReference type="PROSITE" id="PS01124"/>
    </source>
</evidence>
<gene>
    <name evidence="5" type="ORF">DCCM_2240</name>
</gene>
<dbReference type="PANTHER" id="PTHR47504:SF5">
    <property type="entry name" value="RIGHT ORIGIN-BINDING PROTEIN"/>
    <property type="match status" value="1"/>
</dbReference>
<dbReference type="GO" id="GO:0043565">
    <property type="term" value="F:sequence-specific DNA binding"/>
    <property type="evidence" value="ECO:0007669"/>
    <property type="project" value="InterPro"/>
</dbReference>
<sequence length="285" mass="33709">MNYIEIVNETIQYIESNLHRKLSLEELASRHYISPTHFYRIFRAVTNKTLKSYILERKLSEAAIALKKADRNVLEIALQYGFNSHEQFTRDFLKMFQVTPSRYKKENIPVSLIKRLYIIERDFRNKNNAIIVDHYCRKIKQIKLLGKELLIHHPLNPEEMEELTGRVFDLTEEYIYQGASRRLFSITRSDESNPSRKFSFFGIAAEEHFGDRSGFVERSIPESKYAIFRYPGFMGLIFGTVFKDLDKCLSVSGLKLNNNTGIEYFELFTEEYKQTRKFYLYVPVL</sequence>
<dbReference type="Proteomes" id="UP000239549">
    <property type="component" value="Unassembled WGS sequence"/>
</dbReference>
<name>A0A2L2XBT0_9FIRM</name>
<reference evidence="6" key="1">
    <citation type="submission" date="2018-02" db="EMBL/GenBank/DDBJ databases">
        <title>Genome sequence of Desulfocucumis palustris strain NAW-5.</title>
        <authorList>
            <person name="Watanabe M."/>
            <person name="Kojima H."/>
            <person name="Fukui M."/>
        </authorList>
    </citation>
    <scope>NUCLEOTIDE SEQUENCE [LARGE SCALE GENOMIC DNA]</scope>
    <source>
        <strain evidence="6">NAW-5</strain>
    </source>
</reference>
<evidence type="ECO:0000313" key="5">
    <source>
        <dbReference type="EMBL" id="GBF33143.1"/>
    </source>
</evidence>
<dbReference type="PANTHER" id="PTHR47504">
    <property type="entry name" value="RIGHT ORIGIN-BINDING PROTEIN"/>
    <property type="match status" value="1"/>
</dbReference>
<dbReference type="SMART" id="SM00342">
    <property type="entry name" value="HTH_ARAC"/>
    <property type="match status" value="1"/>
</dbReference>
<evidence type="ECO:0000256" key="1">
    <source>
        <dbReference type="ARBA" id="ARBA00023015"/>
    </source>
</evidence>
<organism evidence="5 6">
    <name type="scientific">Desulfocucumis palustris</name>
    <dbReference type="NCBI Taxonomy" id="1898651"/>
    <lineage>
        <taxon>Bacteria</taxon>
        <taxon>Bacillati</taxon>
        <taxon>Bacillota</taxon>
        <taxon>Clostridia</taxon>
        <taxon>Eubacteriales</taxon>
        <taxon>Desulfocucumaceae</taxon>
        <taxon>Desulfocucumis</taxon>
    </lineage>
</organism>
<dbReference type="PRINTS" id="PR00032">
    <property type="entry name" value="HTHARAC"/>
</dbReference>
<dbReference type="OrthoDB" id="9801123at2"/>
<dbReference type="RefSeq" id="WP_104371570.1">
    <property type="nucleotide sequence ID" value="NZ_BFAV01000073.1"/>
</dbReference>
<keyword evidence="2" id="KW-0238">DNA-binding</keyword>
<dbReference type="Gene3D" id="3.20.80.10">
    <property type="entry name" value="Regulatory factor, effector binding domain"/>
    <property type="match status" value="1"/>
</dbReference>
<dbReference type="Pfam" id="PF12833">
    <property type="entry name" value="HTH_18"/>
    <property type="match status" value="1"/>
</dbReference>
<dbReference type="PROSITE" id="PS00041">
    <property type="entry name" value="HTH_ARAC_FAMILY_1"/>
    <property type="match status" value="1"/>
</dbReference>
<dbReference type="InterPro" id="IPR020449">
    <property type="entry name" value="Tscrpt_reg_AraC-type_HTH"/>
</dbReference>
<dbReference type="Gene3D" id="1.10.10.60">
    <property type="entry name" value="Homeodomain-like"/>
    <property type="match status" value="2"/>
</dbReference>
<dbReference type="PROSITE" id="PS01124">
    <property type="entry name" value="HTH_ARAC_FAMILY_2"/>
    <property type="match status" value="1"/>
</dbReference>
<proteinExistence type="predicted"/>
<evidence type="ECO:0000256" key="3">
    <source>
        <dbReference type="ARBA" id="ARBA00023163"/>
    </source>
</evidence>
<dbReference type="InterPro" id="IPR018062">
    <property type="entry name" value="HTH_AraC-typ_CS"/>
</dbReference>
<evidence type="ECO:0000313" key="6">
    <source>
        <dbReference type="Proteomes" id="UP000239549"/>
    </source>
</evidence>